<proteinExistence type="inferred from homology"/>
<keyword evidence="4" id="KW-0150">Chloroplast</keyword>
<dbReference type="Proteomes" id="UP000596661">
    <property type="component" value="Chromosome 7"/>
</dbReference>
<dbReference type="PANTHER" id="PTHR37377">
    <property type="entry name" value="RIBULOSE BISPHOSPHATE CARBOXYLASE LARGE CHAIN"/>
    <property type="match status" value="1"/>
</dbReference>
<evidence type="ECO:0000313" key="7">
    <source>
        <dbReference type="Proteomes" id="UP000596661"/>
    </source>
</evidence>
<evidence type="ECO:0000256" key="4">
    <source>
        <dbReference type="ARBA" id="ARBA00022528"/>
    </source>
</evidence>
<sequence length="127" mass="13919">MTVAEHFLGIKRISAESNFHVADFPSFAISFATTSAALANFPPFPSAFQDHGILYYKIGRAVAENVLLGNCSLDPISIYMKKKSCNEGNSYLYKWYLELGTSMKKLVRAHEPLCKSGSIGVSSGTFV</sequence>
<name>A0A803Q754_CANSA</name>
<dbReference type="AlphaFoldDB" id="A0A803Q754"/>
<reference evidence="6" key="1">
    <citation type="submission" date="2018-11" db="EMBL/GenBank/DDBJ databases">
        <authorList>
            <person name="Grassa J C."/>
        </authorList>
    </citation>
    <scope>NUCLEOTIDE SEQUENCE [LARGE SCALE GENOMIC DNA]</scope>
</reference>
<dbReference type="GO" id="GO:0009507">
    <property type="term" value="C:chloroplast"/>
    <property type="evidence" value="ECO:0007669"/>
    <property type="project" value="UniProtKB-SubCell"/>
</dbReference>
<comment type="similarity">
    <text evidence="2">Belongs to the ycf72 family.</text>
</comment>
<accession>A0A803Q754</accession>
<keyword evidence="5" id="KW-0934">Plastid</keyword>
<dbReference type="EnsemblPlants" id="evm.model.07.957">
    <property type="protein sequence ID" value="cds.evm.model.07.957"/>
    <property type="gene ID" value="evm.TU.07.957"/>
</dbReference>
<evidence type="ECO:0000256" key="2">
    <source>
        <dbReference type="ARBA" id="ARBA00009599"/>
    </source>
</evidence>
<evidence type="ECO:0000256" key="3">
    <source>
        <dbReference type="ARBA" id="ARBA00021519"/>
    </source>
</evidence>
<dbReference type="EMBL" id="UZAU01000650">
    <property type="status" value="NOT_ANNOTATED_CDS"/>
    <property type="molecule type" value="Genomic_DNA"/>
</dbReference>
<dbReference type="InterPro" id="IPR038860">
    <property type="entry name" value="YCF72"/>
</dbReference>
<reference evidence="6" key="2">
    <citation type="submission" date="2021-03" db="UniProtKB">
        <authorList>
            <consortium name="EnsemblPlants"/>
        </authorList>
    </citation>
    <scope>IDENTIFICATION</scope>
</reference>
<dbReference type="Gramene" id="evm.model.07.957">
    <property type="protein sequence ID" value="cds.evm.model.07.957"/>
    <property type="gene ID" value="evm.TU.07.957"/>
</dbReference>
<evidence type="ECO:0000256" key="1">
    <source>
        <dbReference type="ARBA" id="ARBA00004229"/>
    </source>
</evidence>
<comment type="subcellular location">
    <subcellularLocation>
        <location evidence="1">Plastid</location>
        <location evidence="1">Chloroplast</location>
    </subcellularLocation>
</comment>
<evidence type="ECO:0000313" key="6">
    <source>
        <dbReference type="EnsemblPlants" id="cds.evm.model.07.957"/>
    </source>
</evidence>
<keyword evidence="7" id="KW-1185">Reference proteome</keyword>
<dbReference type="PANTHER" id="PTHR37377:SF2">
    <property type="entry name" value="SMALL RIBOSOMAL SUBUNIT PROTEIN US2C"/>
    <property type="match status" value="1"/>
</dbReference>
<organism evidence="6 7">
    <name type="scientific">Cannabis sativa</name>
    <name type="common">Hemp</name>
    <name type="synonym">Marijuana</name>
    <dbReference type="NCBI Taxonomy" id="3483"/>
    <lineage>
        <taxon>Eukaryota</taxon>
        <taxon>Viridiplantae</taxon>
        <taxon>Streptophyta</taxon>
        <taxon>Embryophyta</taxon>
        <taxon>Tracheophyta</taxon>
        <taxon>Spermatophyta</taxon>
        <taxon>Magnoliopsida</taxon>
        <taxon>eudicotyledons</taxon>
        <taxon>Gunneridae</taxon>
        <taxon>Pentapetalae</taxon>
        <taxon>rosids</taxon>
        <taxon>fabids</taxon>
        <taxon>Rosales</taxon>
        <taxon>Cannabaceae</taxon>
        <taxon>Cannabis</taxon>
    </lineage>
</organism>
<protein>
    <recommendedName>
        <fullName evidence="3">Uncharacterized protein ycf72</fullName>
    </recommendedName>
</protein>
<evidence type="ECO:0000256" key="5">
    <source>
        <dbReference type="ARBA" id="ARBA00022640"/>
    </source>
</evidence>